<evidence type="ECO:0000256" key="2">
    <source>
        <dbReference type="SAM" id="MobiDB-lite"/>
    </source>
</evidence>
<gene>
    <name evidence="4" type="primary">Akr7a2</name>
    <name evidence="4" type="ORF">SPIL2461_LOCUS20616</name>
</gene>
<dbReference type="PANTHER" id="PTHR43364">
    <property type="entry name" value="NADH-SPECIFIC METHYLGLYOXAL REDUCTASE-RELATED"/>
    <property type="match status" value="1"/>
</dbReference>
<dbReference type="PANTHER" id="PTHR43364:SF4">
    <property type="entry name" value="NAD(P)-LINKED OXIDOREDUCTASE SUPERFAMILY PROTEIN"/>
    <property type="match status" value="1"/>
</dbReference>
<feature type="region of interest" description="Disordered" evidence="2">
    <location>
        <begin position="396"/>
        <end position="415"/>
    </location>
</feature>
<dbReference type="Proteomes" id="UP000649617">
    <property type="component" value="Unassembled WGS sequence"/>
</dbReference>
<proteinExistence type="predicted"/>
<dbReference type="SUPFAM" id="SSF51430">
    <property type="entry name" value="NAD(P)-linked oxidoreductase"/>
    <property type="match status" value="2"/>
</dbReference>
<dbReference type="Gene3D" id="3.20.20.100">
    <property type="entry name" value="NADP-dependent oxidoreductase domain"/>
    <property type="match status" value="1"/>
</dbReference>
<sequence>MPEVWPILGTMTFGAEGQVKPDAVTTMLRSFVGTSCTKSPAGAMIDTARMYQQSTPDGDTESTLGQSFEACPSLLSKCTIATKAAKAVAPHFSLSKASVVEQCNVCLQKLGVDCVDLFYLHAPDIDTDINDTLDGIAQLHAEGKMKEFGLSNYPAWAVVDIWYRCKARGMVLPTVYQGMYNVIARDMEREIVPVARQFGIRLYMYNPLAGGLLTGRYRTLQDISSADSGRFSSDFDNAFGGAFKAGTDVYRKRYGNKALFEGVNILLESCGLTGSEPAAEPKVIEDKSSMVDGRHVRVVVSETASTEKSGSMNMANVALRWLIHHSLLRDGDGIILGVSKGTQLVANLAAWQGGPLPAEQVEACERAWQAARPGCESYFRGYGAAPGGIEKFLTTIQASTKPPEKKQKGNPAPQS</sequence>
<organism evidence="4 5">
    <name type="scientific">Symbiodinium pilosum</name>
    <name type="common">Dinoflagellate</name>
    <dbReference type="NCBI Taxonomy" id="2952"/>
    <lineage>
        <taxon>Eukaryota</taxon>
        <taxon>Sar</taxon>
        <taxon>Alveolata</taxon>
        <taxon>Dinophyceae</taxon>
        <taxon>Suessiales</taxon>
        <taxon>Symbiodiniaceae</taxon>
        <taxon>Symbiodinium</taxon>
    </lineage>
</organism>
<evidence type="ECO:0000259" key="3">
    <source>
        <dbReference type="Pfam" id="PF00248"/>
    </source>
</evidence>
<dbReference type="InterPro" id="IPR050523">
    <property type="entry name" value="AKR_Detox_Biosynth"/>
</dbReference>
<reference evidence="4" key="1">
    <citation type="submission" date="2021-02" db="EMBL/GenBank/DDBJ databases">
        <authorList>
            <person name="Dougan E. K."/>
            <person name="Rhodes N."/>
            <person name="Thang M."/>
            <person name="Chan C."/>
        </authorList>
    </citation>
    <scope>NUCLEOTIDE SEQUENCE</scope>
</reference>
<dbReference type="GO" id="GO:0016491">
    <property type="term" value="F:oxidoreductase activity"/>
    <property type="evidence" value="ECO:0007669"/>
    <property type="project" value="UniProtKB-KW"/>
</dbReference>
<evidence type="ECO:0000313" key="4">
    <source>
        <dbReference type="EMBL" id="CAE7722618.1"/>
    </source>
</evidence>
<name>A0A812XB80_SYMPI</name>
<feature type="domain" description="NADP-dependent oxidoreductase" evidence="3">
    <location>
        <begin position="7"/>
        <end position="368"/>
    </location>
</feature>
<dbReference type="AlphaFoldDB" id="A0A812XB80"/>
<accession>A0A812XB80</accession>
<dbReference type="Pfam" id="PF00248">
    <property type="entry name" value="Aldo_ket_red"/>
    <property type="match status" value="1"/>
</dbReference>
<protein>
    <submittedName>
        <fullName evidence="4">Akr7a2 protein</fullName>
    </submittedName>
</protein>
<comment type="caution">
    <text evidence="4">The sequence shown here is derived from an EMBL/GenBank/DDBJ whole genome shotgun (WGS) entry which is preliminary data.</text>
</comment>
<keyword evidence="5" id="KW-1185">Reference proteome</keyword>
<dbReference type="EMBL" id="CAJNIZ010045526">
    <property type="protein sequence ID" value="CAE7722618.1"/>
    <property type="molecule type" value="Genomic_DNA"/>
</dbReference>
<dbReference type="CDD" id="cd19075">
    <property type="entry name" value="AKR_AKR7A1-5"/>
    <property type="match status" value="1"/>
</dbReference>
<evidence type="ECO:0000313" key="5">
    <source>
        <dbReference type="Proteomes" id="UP000649617"/>
    </source>
</evidence>
<keyword evidence="1" id="KW-0560">Oxidoreductase</keyword>
<dbReference type="OrthoDB" id="2310150at2759"/>
<dbReference type="InterPro" id="IPR023210">
    <property type="entry name" value="NADP_OxRdtase_dom"/>
</dbReference>
<evidence type="ECO:0000256" key="1">
    <source>
        <dbReference type="ARBA" id="ARBA00023002"/>
    </source>
</evidence>
<dbReference type="InterPro" id="IPR036812">
    <property type="entry name" value="NAD(P)_OxRdtase_dom_sf"/>
</dbReference>